<dbReference type="GO" id="GO:0003924">
    <property type="term" value="F:GTPase activity"/>
    <property type="evidence" value="ECO:0007669"/>
    <property type="project" value="InterPro"/>
</dbReference>
<dbReference type="InterPro" id="IPR052661">
    <property type="entry name" value="Ras-like_GTPase_Reg"/>
</dbReference>
<dbReference type="Gene3D" id="3.40.50.300">
    <property type="entry name" value="P-loop containing nucleotide triphosphate hydrolases"/>
    <property type="match status" value="1"/>
</dbReference>
<dbReference type="Proteomes" id="UP000005408">
    <property type="component" value="Unassembled WGS sequence"/>
</dbReference>
<evidence type="ECO:0008006" key="3">
    <source>
        <dbReference type="Google" id="ProtNLM"/>
    </source>
</evidence>
<dbReference type="NCBIfam" id="TIGR00231">
    <property type="entry name" value="small_GTP"/>
    <property type="match status" value="1"/>
</dbReference>
<reference evidence="1" key="1">
    <citation type="submission" date="2022-08" db="UniProtKB">
        <authorList>
            <consortium name="EnsemblMetazoa"/>
        </authorList>
    </citation>
    <scope>IDENTIFICATION</scope>
    <source>
        <strain evidence="1">05x7-T-G4-1.051#20</strain>
    </source>
</reference>
<dbReference type="AlphaFoldDB" id="A0A8W8KK27"/>
<dbReference type="InterPro" id="IPR005225">
    <property type="entry name" value="Small_GTP-bd"/>
</dbReference>
<dbReference type="GO" id="GO:0005525">
    <property type="term" value="F:GTP binding"/>
    <property type="evidence" value="ECO:0007669"/>
    <property type="project" value="InterPro"/>
</dbReference>
<dbReference type="PRINTS" id="PR00449">
    <property type="entry name" value="RASTRNSFRMNG"/>
</dbReference>
<sequence length="239" mass="27929">MTSSQIDPDNQKIKLAILGAPGVGKTSIAKQFVHNYFTEDYEPTDQRELYYPSIIINDHLYDLKIIDCPYIPYFPVNSLYEWTDFRGYGLRNATAYILVYDITSEDSFQYIKTLREQILESRNMHDVPIFVVGNKHDLADERGLSRREVANVVKKQWKCGYVECSAKFNWHIILLFKELMKTIDYIDHGHKPTSVRVQAALRRNRKPETLNEKLHDQGRYSIISTARRLWVVISMGSNF</sequence>
<dbReference type="SUPFAM" id="SSF52540">
    <property type="entry name" value="P-loop containing nucleoside triphosphate hydrolases"/>
    <property type="match status" value="1"/>
</dbReference>
<dbReference type="SMART" id="SM00174">
    <property type="entry name" value="RHO"/>
    <property type="match status" value="1"/>
</dbReference>
<proteinExistence type="predicted"/>
<dbReference type="InterPro" id="IPR027417">
    <property type="entry name" value="P-loop_NTPase"/>
</dbReference>
<dbReference type="PROSITE" id="PS51419">
    <property type="entry name" value="RAB"/>
    <property type="match status" value="1"/>
</dbReference>
<dbReference type="PROSITE" id="PS51421">
    <property type="entry name" value="RAS"/>
    <property type="match status" value="1"/>
</dbReference>
<dbReference type="PANTHER" id="PTHR46350:SF2">
    <property type="entry name" value="RAS LIKE FAMILY 10 MEMBER B"/>
    <property type="match status" value="1"/>
</dbReference>
<dbReference type="SMART" id="SM00175">
    <property type="entry name" value="RAB"/>
    <property type="match status" value="1"/>
</dbReference>
<evidence type="ECO:0000313" key="2">
    <source>
        <dbReference type="Proteomes" id="UP000005408"/>
    </source>
</evidence>
<name>A0A8W8KK27_MAGGI</name>
<organism evidence="1 2">
    <name type="scientific">Magallana gigas</name>
    <name type="common">Pacific oyster</name>
    <name type="synonym">Crassostrea gigas</name>
    <dbReference type="NCBI Taxonomy" id="29159"/>
    <lineage>
        <taxon>Eukaryota</taxon>
        <taxon>Metazoa</taxon>
        <taxon>Spiralia</taxon>
        <taxon>Lophotrochozoa</taxon>
        <taxon>Mollusca</taxon>
        <taxon>Bivalvia</taxon>
        <taxon>Autobranchia</taxon>
        <taxon>Pteriomorphia</taxon>
        <taxon>Ostreida</taxon>
        <taxon>Ostreoidea</taxon>
        <taxon>Ostreidae</taxon>
        <taxon>Magallana</taxon>
    </lineage>
</organism>
<dbReference type="SMART" id="SM00173">
    <property type="entry name" value="RAS"/>
    <property type="match status" value="1"/>
</dbReference>
<dbReference type="Pfam" id="PF00071">
    <property type="entry name" value="Ras"/>
    <property type="match status" value="1"/>
</dbReference>
<dbReference type="InterPro" id="IPR001806">
    <property type="entry name" value="Small_GTPase"/>
</dbReference>
<evidence type="ECO:0000313" key="1">
    <source>
        <dbReference type="EnsemblMetazoa" id="G23484.4:cds"/>
    </source>
</evidence>
<keyword evidence="2" id="KW-1185">Reference proteome</keyword>
<accession>A0A8W8KK27</accession>
<dbReference type="EnsemblMetazoa" id="G23484.4">
    <property type="protein sequence ID" value="G23484.4:cds"/>
    <property type="gene ID" value="G23484"/>
</dbReference>
<dbReference type="PANTHER" id="PTHR46350">
    <property type="entry name" value="RAS LIKE FAMILY 10 MEMBER B-RELATED"/>
    <property type="match status" value="1"/>
</dbReference>
<protein>
    <recommendedName>
        <fullName evidence="3">Ras-like protein family member 10B</fullName>
    </recommendedName>
</protein>